<name>A0ACC1JAA8_9FUNG</name>
<reference evidence="1" key="1">
    <citation type="submission" date="2022-07" db="EMBL/GenBank/DDBJ databases">
        <title>Phylogenomic reconstructions and comparative analyses of Kickxellomycotina fungi.</title>
        <authorList>
            <person name="Reynolds N.K."/>
            <person name="Stajich J.E."/>
            <person name="Barry K."/>
            <person name="Grigoriev I.V."/>
            <person name="Crous P."/>
            <person name="Smith M.E."/>
        </authorList>
    </citation>
    <scope>NUCLEOTIDE SEQUENCE</scope>
    <source>
        <strain evidence="1">NRRL 5244</strain>
    </source>
</reference>
<proteinExistence type="predicted"/>
<accession>A0ACC1JAA8</accession>
<evidence type="ECO:0000313" key="2">
    <source>
        <dbReference type="Proteomes" id="UP001150603"/>
    </source>
</evidence>
<dbReference type="Proteomes" id="UP001150603">
    <property type="component" value="Unassembled WGS sequence"/>
</dbReference>
<protein>
    <submittedName>
        <fullName evidence="1">Uncharacterized protein</fullName>
    </submittedName>
</protein>
<gene>
    <name evidence="1" type="ORF">FBU59_002792</name>
</gene>
<organism evidence="1 2">
    <name type="scientific">Linderina macrospora</name>
    <dbReference type="NCBI Taxonomy" id="4868"/>
    <lineage>
        <taxon>Eukaryota</taxon>
        <taxon>Fungi</taxon>
        <taxon>Fungi incertae sedis</taxon>
        <taxon>Zoopagomycota</taxon>
        <taxon>Kickxellomycotina</taxon>
        <taxon>Kickxellomycetes</taxon>
        <taxon>Kickxellales</taxon>
        <taxon>Kickxellaceae</taxon>
        <taxon>Linderina</taxon>
    </lineage>
</organism>
<dbReference type="EMBL" id="JANBPW010001617">
    <property type="protein sequence ID" value="KAJ1943815.1"/>
    <property type="molecule type" value="Genomic_DNA"/>
</dbReference>
<keyword evidence="2" id="KW-1185">Reference proteome</keyword>
<comment type="caution">
    <text evidence="1">The sequence shown here is derived from an EMBL/GenBank/DDBJ whole genome shotgun (WGS) entry which is preliminary data.</text>
</comment>
<sequence length="226" mass="25961">MCAFLVHERFVNKQSFWKPYIDVLPKEFSTPVFFSSEEIEFLEGTPAKSSVDEMREQYRKEYERAVEEVGESVIPRSVFTFEAYLWAVAVCTSRSFTDDLVKDHEDARTARNAILLPLMDMVNHYPKSKVTWRHGPDGIDLVTEAGLAAGQQALNNYGPKSNEELMLGYGFCIEGNPFDFFHVKLNYTSDPMYEQKRQVLESVGLGELQHCITREAMTKDLLPILR</sequence>
<feature type="non-terminal residue" evidence="1">
    <location>
        <position position="226"/>
    </location>
</feature>
<evidence type="ECO:0000313" key="1">
    <source>
        <dbReference type="EMBL" id="KAJ1943815.1"/>
    </source>
</evidence>